<keyword evidence="1" id="KW-0472">Membrane</keyword>
<feature type="transmembrane region" description="Helical" evidence="1">
    <location>
        <begin position="108"/>
        <end position="127"/>
    </location>
</feature>
<proteinExistence type="predicted"/>
<dbReference type="AlphaFoldDB" id="A0A077M3K6"/>
<feature type="transmembrane region" description="Helical" evidence="1">
    <location>
        <begin position="186"/>
        <end position="209"/>
    </location>
</feature>
<name>A0A077M3K6_9MICO</name>
<feature type="transmembrane region" description="Helical" evidence="1">
    <location>
        <begin position="62"/>
        <end position="87"/>
    </location>
</feature>
<dbReference type="OrthoDB" id="5244396at2"/>
<evidence type="ECO:0000256" key="1">
    <source>
        <dbReference type="SAM" id="Phobius"/>
    </source>
</evidence>
<dbReference type="EMBL" id="CAJB01000256">
    <property type="protein sequence ID" value="CCH78715.1"/>
    <property type="molecule type" value="Genomic_DNA"/>
</dbReference>
<sequence>MGGAVRSELRKVFTTRLWWGLLLGVVFLDGLISFGFSFLVGADLGGDNPSASPFLHPNAGTIQLVFSAGFVYYLTPLIPLTLGVLLITSEFRHKTISATYLAVPVRPVVVAAKLVAVVVTGAMYALVHDLAVVAAGGGVLTLRGQPTFLDSGDVWQTLGVSLLTFVCWALLGFGFGMLIQNQIAAILVGIGVGFLAQIILGIVFGLLSWDGVSRWLPGNLSVGMLVTQDPTNGAQASSGDPYFSWWVSALLLTAYGLALSIIGSWIASRRDIT</sequence>
<feature type="transmembrane region" description="Helical" evidence="1">
    <location>
        <begin position="245"/>
        <end position="267"/>
    </location>
</feature>
<dbReference type="RefSeq" id="WP_048555570.1">
    <property type="nucleotide sequence ID" value="NZ_HF570958.1"/>
</dbReference>
<evidence type="ECO:0000313" key="2">
    <source>
        <dbReference type="EMBL" id="CCH78715.1"/>
    </source>
</evidence>
<keyword evidence="3" id="KW-1185">Reference proteome</keyword>
<dbReference type="Proteomes" id="UP000035721">
    <property type="component" value="Unassembled WGS sequence"/>
</dbReference>
<organism evidence="2 3">
    <name type="scientific">Nostocoides japonicum T1-X7</name>
    <dbReference type="NCBI Taxonomy" id="1194083"/>
    <lineage>
        <taxon>Bacteria</taxon>
        <taxon>Bacillati</taxon>
        <taxon>Actinomycetota</taxon>
        <taxon>Actinomycetes</taxon>
        <taxon>Micrococcales</taxon>
        <taxon>Intrasporangiaceae</taxon>
        <taxon>Nostocoides</taxon>
    </lineage>
</organism>
<protein>
    <submittedName>
        <fullName evidence="2">Putative ABC transport system membrane protein</fullName>
    </submittedName>
</protein>
<accession>A0A077M3K6</accession>
<keyword evidence="1" id="KW-0812">Transmembrane</keyword>
<comment type="caution">
    <text evidence="2">The sequence shown here is derived from an EMBL/GenBank/DDBJ whole genome shotgun (WGS) entry which is preliminary data.</text>
</comment>
<keyword evidence="1" id="KW-1133">Transmembrane helix</keyword>
<dbReference type="STRING" id="1194083.BN12_3290006"/>
<feature type="transmembrane region" description="Helical" evidence="1">
    <location>
        <begin position="158"/>
        <end position="179"/>
    </location>
</feature>
<evidence type="ECO:0000313" key="3">
    <source>
        <dbReference type="Proteomes" id="UP000035721"/>
    </source>
</evidence>
<gene>
    <name evidence="2" type="ORF">BN12_3290006</name>
</gene>
<reference evidence="2 3" key="1">
    <citation type="journal article" date="2013" name="ISME J.">
        <title>A metabolic model for members of the genus Tetrasphaera involved in enhanced biological phosphorus removal.</title>
        <authorList>
            <person name="Kristiansen R."/>
            <person name="Nguyen H.T.T."/>
            <person name="Saunders A.M."/>
            <person name="Nielsen J.L."/>
            <person name="Wimmer R."/>
            <person name="Le V.Q."/>
            <person name="McIlroy S.J."/>
            <person name="Petrovski S."/>
            <person name="Seviour R.J."/>
            <person name="Calteau A."/>
            <person name="Nielsen K.L."/>
            <person name="Nielsen P.H."/>
        </authorList>
    </citation>
    <scope>NUCLEOTIDE SEQUENCE [LARGE SCALE GENOMIC DNA]</scope>
    <source>
        <strain evidence="2 3">T1-X7</strain>
    </source>
</reference>
<feature type="transmembrane region" description="Helical" evidence="1">
    <location>
        <begin position="21"/>
        <end position="42"/>
    </location>
</feature>